<reference evidence="1 2" key="1">
    <citation type="submission" date="2019-03" db="EMBL/GenBank/DDBJ databases">
        <title>An improved genome assembly of the fluke Schistosoma japonicum.</title>
        <authorList>
            <person name="Hu W."/>
            <person name="Luo F."/>
            <person name="Yin M."/>
            <person name="Mo X."/>
            <person name="Sun C."/>
            <person name="Wu Q."/>
            <person name="Zhu B."/>
            <person name="Xiang M."/>
            <person name="Wang J."/>
            <person name="Wang Y."/>
            <person name="Zhang T."/>
            <person name="Xu B."/>
            <person name="Zheng H."/>
            <person name="Feng Z."/>
        </authorList>
    </citation>
    <scope>NUCLEOTIDE SEQUENCE [LARGE SCALE GENOMIC DNA]</scope>
    <source>
        <strain evidence="1">HuSjv2</strain>
        <tissue evidence="1">Worms</tissue>
    </source>
</reference>
<comment type="caution">
    <text evidence="1">The sequence shown here is derived from an EMBL/GenBank/DDBJ whole genome shotgun (WGS) entry which is preliminary data.</text>
</comment>
<dbReference type="AlphaFoldDB" id="A0A4Z2CNB1"/>
<dbReference type="Proteomes" id="UP000311919">
    <property type="component" value="Unassembled WGS sequence"/>
</dbReference>
<accession>A0A4Z2CNB1</accession>
<protein>
    <submittedName>
        <fullName evidence="1">Uncharacterized protein</fullName>
    </submittedName>
</protein>
<evidence type="ECO:0000313" key="2">
    <source>
        <dbReference type="Proteomes" id="UP000311919"/>
    </source>
</evidence>
<proteinExistence type="predicted"/>
<gene>
    <name evidence="1" type="ORF">EWB00_008988</name>
</gene>
<organism evidence="1 2">
    <name type="scientific">Schistosoma japonicum</name>
    <name type="common">Blood fluke</name>
    <dbReference type="NCBI Taxonomy" id="6182"/>
    <lineage>
        <taxon>Eukaryota</taxon>
        <taxon>Metazoa</taxon>
        <taxon>Spiralia</taxon>
        <taxon>Lophotrochozoa</taxon>
        <taxon>Platyhelminthes</taxon>
        <taxon>Trematoda</taxon>
        <taxon>Digenea</taxon>
        <taxon>Strigeidida</taxon>
        <taxon>Schistosomatoidea</taxon>
        <taxon>Schistosomatidae</taxon>
        <taxon>Schistosoma</taxon>
    </lineage>
</organism>
<dbReference type="EMBL" id="SKCS01000507">
    <property type="protein sequence ID" value="TNN05712.1"/>
    <property type="molecule type" value="Genomic_DNA"/>
</dbReference>
<name>A0A4Z2CNB1_SCHJA</name>
<evidence type="ECO:0000313" key="1">
    <source>
        <dbReference type="EMBL" id="TNN05712.1"/>
    </source>
</evidence>
<sequence>MYHTDQTISSNTSQYSFTANTISAFAIPGGSEGGKLHNVVYKQAAHMSDFKNKLRDYVKSIISLDFDLHA</sequence>
<keyword evidence="2" id="KW-1185">Reference proteome</keyword>